<feature type="domain" description="ZP" evidence="1">
    <location>
        <begin position="287"/>
        <end position="373"/>
    </location>
</feature>
<dbReference type="AlphaFoldDB" id="A0AAE1ASA5"/>
<evidence type="ECO:0000313" key="3">
    <source>
        <dbReference type="Proteomes" id="UP001283361"/>
    </source>
</evidence>
<proteinExistence type="predicted"/>
<gene>
    <name evidence="2" type="ORF">RRG08_038594</name>
</gene>
<organism evidence="2 3">
    <name type="scientific">Elysia crispata</name>
    <name type="common">lettuce slug</name>
    <dbReference type="NCBI Taxonomy" id="231223"/>
    <lineage>
        <taxon>Eukaryota</taxon>
        <taxon>Metazoa</taxon>
        <taxon>Spiralia</taxon>
        <taxon>Lophotrochozoa</taxon>
        <taxon>Mollusca</taxon>
        <taxon>Gastropoda</taxon>
        <taxon>Heterobranchia</taxon>
        <taxon>Euthyneura</taxon>
        <taxon>Panpulmonata</taxon>
        <taxon>Sacoglossa</taxon>
        <taxon>Placobranchoidea</taxon>
        <taxon>Plakobranchidae</taxon>
        <taxon>Elysia</taxon>
    </lineage>
</organism>
<dbReference type="Gene3D" id="2.60.40.3210">
    <property type="entry name" value="Zona pellucida, ZP-N domain"/>
    <property type="match status" value="1"/>
</dbReference>
<name>A0AAE1ASA5_9GAST</name>
<accession>A0AAE1ASA5</accession>
<keyword evidence="3" id="KW-1185">Reference proteome</keyword>
<protein>
    <recommendedName>
        <fullName evidence="1">ZP domain-containing protein</fullName>
    </recommendedName>
</protein>
<dbReference type="Proteomes" id="UP001283361">
    <property type="component" value="Unassembled WGS sequence"/>
</dbReference>
<evidence type="ECO:0000259" key="1">
    <source>
        <dbReference type="PROSITE" id="PS51034"/>
    </source>
</evidence>
<comment type="caution">
    <text evidence="2">The sequence shown here is derived from an EMBL/GenBank/DDBJ whole genome shotgun (WGS) entry which is preliminary data.</text>
</comment>
<reference evidence="2" key="1">
    <citation type="journal article" date="2023" name="G3 (Bethesda)">
        <title>A reference genome for the long-term kleptoplast-retaining sea slug Elysia crispata morphotype clarki.</title>
        <authorList>
            <person name="Eastman K.E."/>
            <person name="Pendleton A.L."/>
            <person name="Shaikh M.A."/>
            <person name="Suttiyut T."/>
            <person name="Ogas R."/>
            <person name="Tomko P."/>
            <person name="Gavelis G."/>
            <person name="Widhalm J.R."/>
            <person name="Wisecaver J.H."/>
        </authorList>
    </citation>
    <scope>NUCLEOTIDE SEQUENCE</scope>
    <source>
        <strain evidence="2">ECLA1</strain>
    </source>
</reference>
<evidence type="ECO:0000313" key="2">
    <source>
        <dbReference type="EMBL" id="KAK3793089.1"/>
    </source>
</evidence>
<dbReference type="PROSITE" id="PS51034">
    <property type="entry name" value="ZP_2"/>
    <property type="match status" value="1"/>
</dbReference>
<sequence length="373" mass="42710">MSTTRSSTYQHFIRESRTRLCPQHDHQHTNISSERAEPDYVHNTIINIPTFHQREQNQIMSTTRSSTYQHFIRESRTRLCSQHDDQHTNISSERAEPDYVHNTIINSTIISSERVEPDYVHNTIINSTIISSERAEPDYVHNTIINSTIISSERAEPDYVHNTIINSTIISSERAEPDYVHNTIINSTIISSERAEPDYVHNTIINSTIISSERAEPDYVHNTIINSTIISSERAEPEKSKFIQTFVFHLPLCLSSHLYLSITDGRRLSKEDIGPQQSNNDLQNDFECHATNMLVHIPSSFAPNSKMYMRDSNCELVNNGSHFVITLAYDSCGTALTFSTDYMFARNDVTVHLVRDTASRMSERQEIAGIMRC</sequence>
<dbReference type="InterPro" id="IPR001507">
    <property type="entry name" value="ZP_dom"/>
</dbReference>
<dbReference type="EMBL" id="JAWDGP010001281">
    <property type="protein sequence ID" value="KAK3793089.1"/>
    <property type="molecule type" value="Genomic_DNA"/>
</dbReference>